<evidence type="ECO:0000256" key="5">
    <source>
        <dbReference type="ARBA" id="ARBA00022777"/>
    </source>
</evidence>
<dbReference type="InterPro" id="IPR017441">
    <property type="entry name" value="Protein_kinase_ATP_BS"/>
</dbReference>
<feature type="domain" description="Protein kinase" evidence="9">
    <location>
        <begin position="46"/>
        <end position="374"/>
    </location>
</feature>
<evidence type="ECO:0000256" key="7">
    <source>
        <dbReference type="PROSITE-ProRule" id="PRU10141"/>
    </source>
</evidence>
<organism evidence="10 11">
    <name type="scientific">Chloropicon roscoffensis</name>
    <dbReference type="NCBI Taxonomy" id="1461544"/>
    <lineage>
        <taxon>Eukaryota</taxon>
        <taxon>Viridiplantae</taxon>
        <taxon>Chlorophyta</taxon>
        <taxon>Chloropicophyceae</taxon>
        <taxon>Chloropicales</taxon>
        <taxon>Chloropicaceae</taxon>
        <taxon>Chloropicon</taxon>
    </lineage>
</organism>
<dbReference type="InterPro" id="IPR050494">
    <property type="entry name" value="Ser_Thr_dual-spec_kinase"/>
</dbReference>
<dbReference type="PROSITE" id="PS00108">
    <property type="entry name" value="PROTEIN_KINASE_ST"/>
    <property type="match status" value="1"/>
</dbReference>
<evidence type="ECO:0000256" key="1">
    <source>
        <dbReference type="ARBA" id="ARBA00022527"/>
    </source>
</evidence>
<keyword evidence="11" id="KW-1185">Reference proteome</keyword>
<evidence type="ECO:0000256" key="2">
    <source>
        <dbReference type="ARBA" id="ARBA00022553"/>
    </source>
</evidence>
<keyword evidence="3" id="KW-0808">Transferase</keyword>
<dbReference type="PROSITE" id="PS00107">
    <property type="entry name" value="PROTEIN_KINASE_ATP"/>
    <property type="match status" value="1"/>
</dbReference>
<keyword evidence="4 7" id="KW-0547">Nucleotide-binding</keyword>
<dbReference type="Gene3D" id="3.30.200.20">
    <property type="entry name" value="Phosphorylase Kinase, domain 1"/>
    <property type="match status" value="1"/>
</dbReference>
<dbReference type="FunFam" id="1.10.510.10:FF:000380">
    <property type="entry name" value="Serine/threonine-protein kinase ppk15"/>
    <property type="match status" value="1"/>
</dbReference>
<dbReference type="PANTHER" id="PTHR24058">
    <property type="entry name" value="DUAL SPECIFICITY PROTEIN KINASE"/>
    <property type="match status" value="1"/>
</dbReference>
<evidence type="ECO:0000256" key="6">
    <source>
        <dbReference type="ARBA" id="ARBA00022840"/>
    </source>
</evidence>
<evidence type="ECO:0000256" key="3">
    <source>
        <dbReference type="ARBA" id="ARBA00022679"/>
    </source>
</evidence>
<dbReference type="AlphaFoldDB" id="A0AAX4P5T8"/>
<accession>A0AAX4P5T8</accession>
<dbReference type="PROSITE" id="PS50011">
    <property type="entry name" value="PROTEIN_KINASE_DOM"/>
    <property type="match status" value="1"/>
</dbReference>
<dbReference type="SMART" id="SM00220">
    <property type="entry name" value="S_TKc"/>
    <property type="match status" value="1"/>
</dbReference>
<gene>
    <name evidence="10" type="ORF">HKI87_03g26630</name>
</gene>
<feature type="binding site" evidence="7">
    <location>
        <position position="75"/>
    </location>
    <ligand>
        <name>ATP</name>
        <dbReference type="ChEBI" id="CHEBI:30616"/>
    </ligand>
</feature>
<keyword evidence="1" id="KW-0723">Serine/threonine-protein kinase</keyword>
<dbReference type="EMBL" id="CP151503">
    <property type="protein sequence ID" value="WZN61129.1"/>
    <property type="molecule type" value="Genomic_DNA"/>
</dbReference>
<dbReference type="Gene3D" id="1.10.510.10">
    <property type="entry name" value="Transferase(Phosphotransferase) domain 1"/>
    <property type="match status" value="1"/>
</dbReference>
<feature type="compositionally biased region" description="Basic and acidic residues" evidence="8">
    <location>
        <begin position="1"/>
        <end position="10"/>
    </location>
</feature>
<dbReference type="GO" id="GO:0005737">
    <property type="term" value="C:cytoplasm"/>
    <property type="evidence" value="ECO:0007669"/>
    <property type="project" value="TreeGrafter"/>
</dbReference>
<dbReference type="PANTHER" id="PTHR24058:SF17">
    <property type="entry name" value="HOMEODOMAIN INTERACTING PROTEIN KINASE, ISOFORM D"/>
    <property type="match status" value="1"/>
</dbReference>
<dbReference type="InterPro" id="IPR008271">
    <property type="entry name" value="Ser/Thr_kinase_AS"/>
</dbReference>
<keyword evidence="2" id="KW-0597">Phosphoprotein</keyword>
<feature type="region of interest" description="Disordered" evidence="8">
    <location>
        <begin position="554"/>
        <end position="575"/>
    </location>
</feature>
<dbReference type="Proteomes" id="UP001472866">
    <property type="component" value="Chromosome 03"/>
</dbReference>
<sequence length="575" mass="63105">METQDEERRLALTQPSVGVSNEGHDNENSDLILYLGDEISVNSRRFRVEGILGHGTFGQVARCACLDTGQNVALKVIKNQPAYFHQARMEIAILQYLNSQYDLESKHHIVRMLDFCKFRNHLCIAFELLHDNLYELLKMNHFHGLSLNLVRALVSQILTALIALRDAGVIHCDLKPENILLENPHESASVKVIDFGSACFSDHTVYSYIQSRFYRSIEVVLGYPYTFSIDMWSLGCIAAELFLGLPLFPGASEYDLLCRIVEMLGQPKDQMLKFSKNTHKYFTVDASTSALRLMTEQEYETSSNQSHKPGKCYFTKTRLADIIAAYPYRCGNDPVAVERERGRREAFLNFLGGLLELDPHLRWTPRQALQHPFITGEDFVGGMWRPQPDVPRQHWPLGAAAGAHHLGGAAAQQTAHQRGRAATYAAGEGAARFPPPTDPVGFVPAPQHQHPALGQMEMIHARAHAAACQAVLGGSHPTAPGGPHLFGAGSVAMAPFGGSPPPVMAPAPALQFGTPPAVWQSARRMTYPNPGLGLSQSYDGGQLAAGFPPSLLLFSSGQAQPNPNNAGGVQEDLQE</sequence>
<feature type="compositionally biased region" description="Polar residues" evidence="8">
    <location>
        <begin position="554"/>
        <end position="567"/>
    </location>
</feature>
<feature type="region of interest" description="Disordered" evidence="8">
    <location>
        <begin position="1"/>
        <end position="24"/>
    </location>
</feature>
<proteinExistence type="predicted"/>
<keyword evidence="6 7" id="KW-0067">ATP-binding</keyword>
<evidence type="ECO:0000313" key="11">
    <source>
        <dbReference type="Proteomes" id="UP001472866"/>
    </source>
</evidence>
<dbReference type="GO" id="GO:0005524">
    <property type="term" value="F:ATP binding"/>
    <property type="evidence" value="ECO:0007669"/>
    <property type="project" value="UniProtKB-UniRule"/>
</dbReference>
<reference evidence="10 11" key="1">
    <citation type="submission" date="2024-03" db="EMBL/GenBank/DDBJ databases">
        <title>Complete genome sequence of the green alga Chloropicon roscoffensis RCC1871.</title>
        <authorList>
            <person name="Lemieux C."/>
            <person name="Pombert J.-F."/>
            <person name="Otis C."/>
            <person name="Turmel M."/>
        </authorList>
    </citation>
    <scope>NUCLEOTIDE SEQUENCE [LARGE SCALE GENOMIC DNA]</scope>
    <source>
        <strain evidence="10 11">RCC1871</strain>
    </source>
</reference>
<dbReference type="InterPro" id="IPR011009">
    <property type="entry name" value="Kinase-like_dom_sf"/>
</dbReference>
<evidence type="ECO:0000259" key="9">
    <source>
        <dbReference type="PROSITE" id="PS50011"/>
    </source>
</evidence>
<dbReference type="SUPFAM" id="SSF56112">
    <property type="entry name" value="Protein kinase-like (PK-like)"/>
    <property type="match status" value="1"/>
</dbReference>
<protein>
    <submittedName>
        <fullName evidence="10">Serine/threonine-protein kinase</fullName>
    </submittedName>
</protein>
<dbReference type="Pfam" id="PF00069">
    <property type="entry name" value="Pkinase"/>
    <property type="match status" value="1"/>
</dbReference>
<evidence type="ECO:0000256" key="4">
    <source>
        <dbReference type="ARBA" id="ARBA00022741"/>
    </source>
</evidence>
<evidence type="ECO:0000256" key="8">
    <source>
        <dbReference type="SAM" id="MobiDB-lite"/>
    </source>
</evidence>
<dbReference type="InterPro" id="IPR000719">
    <property type="entry name" value="Prot_kinase_dom"/>
</dbReference>
<name>A0AAX4P5T8_9CHLO</name>
<keyword evidence="5 10" id="KW-0418">Kinase</keyword>
<dbReference type="GO" id="GO:0004713">
    <property type="term" value="F:protein tyrosine kinase activity"/>
    <property type="evidence" value="ECO:0007669"/>
    <property type="project" value="TreeGrafter"/>
</dbReference>
<dbReference type="GO" id="GO:0004674">
    <property type="term" value="F:protein serine/threonine kinase activity"/>
    <property type="evidence" value="ECO:0007669"/>
    <property type="project" value="UniProtKB-KW"/>
</dbReference>
<evidence type="ECO:0000313" key="10">
    <source>
        <dbReference type="EMBL" id="WZN61129.1"/>
    </source>
</evidence>